<evidence type="ECO:0000313" key="2">
    <source>
        <dbReference type="EMBL" id="GMH81288.1"/>
    </source>
</evidence>
<dbReference type="InterPro" id="IPR032675">
    <property type="entry name" value="LRR_dom_sf"/>
</dbReference>
<evidence type="ECO:0000313" key="3">
    <source>
        <dbReference type="Proteomes" id="UP001162640"/>
    </source>
</evidence>
<dbReference type="AlphaFoldDB" id="A0A9W7EJH9"/>
<protein>
    <submittedName>
        <fullName evidence="2">Uncharacterized protein</fullName>
    </submittedName>
</protein>
<name>A0A9W7EJH9_9STRA</name>
<sequence length="415" mass="45165">MQREIPPLSVLCLRTASSSPSSTPLSSLLPSPAQRLYLKLSALPPPPYTPKSKQKDFQTPFITDTVTDTVPSLITSTNNNNNNNNNKSKQRLPSQTILGGNLSTTLLQTYIDCVSETGTLDDTRLTTDFFNILSSSYAVPDTNPDSSVNVKKRKKTELVLECALSFHNCALLSSSTFKCLISSDLSKIITCIDLSGCCGVTTDIFEEVVGGCKVLRRVSVKNCRRLGGLGGLKGGVECLDVGGCYNLKIEEVLSVVKSSKELNEFYGAGLGWEDEDFKELCGILGKRKCKGLSVGFSKGLSKECITDNLCTSKLLSHMESLSLHFLPSVNSSHLSKIGFLSPKLIEIDLRGCVNVTSVRPLLDARAVGYNERNMKGKGEQEVLEVIKIMCRYSGGEGVGKEVEEAYGKLYEIVRD</sequence>
<evidence type="ECO:0000256" key="1">
    <source>
        <dbReference type="SAM" id="MobiDB-lite"/>
    </source>
</evidence>
<feature type="region of interest" description="Disordered" evidence="1">
    <location>
        <begin position="72"/>
        <end position="92"/>
    </location>
</feature>
<accession>A0A9W7EJH9</accession>
<comment type="caution">
    <text evidence="2">The sequence shown here is derived from an EMBL/GenBank/DDBJ whole genome shotgun (WGS) entry which is preliminary data.</text>
</comment>
<gene>
    <name evidence="2" type="ORF">TL16_g08883</name>
</gene>
<organism evidence="2 3">
    <name type="scientific">Triparma laevis f. inornata</name>
    <dbReference type="NCBI Taxonomy" id="1714386"/>
    <lineage>
        <taxon>Eukaryota</taxon>
        <taxon>Sar</taxon>
        <taxon>Stramenopiles</taxon>
        <taxon>Ochrophyta</taxon>
        <taxon>Bolidophyceae</taxon>
        <taxon>Parmales</taxon>
        <taxon>Triparmaceae</taxon>
        <taxon>Triparma</taxon>
    </lineage>
</organism>
<reference evidence="3" key="1">
    <citation type="journal article" date="2023" name="Commun. Biol.">
        <title>Genome analysis of Parmales, the sister group of diatoms, reveals the evolutionary specialization of diatoms from phago-mixotrophs to photoautotrophs.</title>
        <authorList>
            <person name="Ban H."/>
            <person name="Sato S."/>
            <person name="Yoshikawa S."/>
            <person name="Yamada K."/>
            <person name="Nakamura Y."/>
            <person name="Ichinomiya M."/>
            <person name="Sato N."/>
            <person name="Blanc-Mathieu R."/>
            <person name="Endo H."/>
            <person name="Kuwata A."/>
            <person name="Ogata H."/>
        </authorList>
    </citation>
    <scope>NUCLEOTIDE SEQUENCE [LARGE SCALE GENOMIC DNA]</scope>
</reference>
<dbReference type="EMBL" id="BLQM01000297">
    <property type="protein sequence ID" value="GMH81288.1"/>
    <property type="molecule type" value="Genomic_DNA"/>
</dbReference>
<dbReference type="Gene3D" id="3.80.10.10">
    <property type="entry name" value="Ribonuclease Inhibitor"/>
    <property type="match status" value="1"/>
</dbReference>
<proteinExistence type="predicted"/>
<dbReference type="SUPFAM" id="SSF52047">
    <property type="entry name" value="RNI-like"/>
    <property type="match status" value="1"/>
</dbReference>
<dbReference type="Proteomes" id="UP001162640">
    <property type="component" value="Unassembled WGS sequence"/>
</dbReference>